<name>A0A3B0UP65_9ZZZZ</name>
<dbReference type="GO" id="GO:0006351">
    <property type="term" value="P:DNA-templated transcription"/>
    <property type="evidence" value="ECO:0007669"/>
    <property type="project" value="InterPro"/>
</dbReference>
<dbReference type="InterPro" id="IPR007641">
    <property type="entry name" value="RNA_pol_Rpb2_7"/>
</dbReference>
<dbReference type="Gene3D" id="3.90.1800.10">
    <property type="entry name" value="RNA polymerase alpha subunit dimerisation domain"/>
    <property type="match status" value="1"/>
</dbReference>
<evidence type="ECO:0000259" key="9">
    <source>
        <dbReference type="Pfam" id="PF04565"/>
    </source>
</evidence>
<evidence type="ECO:0000313" key="11">
    <source>
        <dbReference type="EMBL" id="VAW32951.1"/>
    </source>
</evidence>
<dbReference type="NCBIfam" id="NF001616">
    <property type="entry name" value="PRK00405.1"/>
    <property type="match status" value="1"/>
</dbReference>
<dbReference type="Pfam" id="PF10385">
    <property type="entry name" value="RNA_pol_Rpb2_45"/>
    <property type="match status" value="1"/>
</dbReference>
<evidence type="ECO:0000256" key="6">
    <source>
        <dbReference type="ARBA" id="ARBA00048552"/>
    </source>
</evidence>
<evidence type="ECO:0000256" key="4">
    <source>
        <dbReference type="ARBA" id="ARBA00022695"/>
    </source>
</evidence>
<evidence type="ECO:0000259" key="8">
    <source>
        <dbReference type="Pfam" id="PF04560"/>
    </source>
</evidence>
<evidence type="ECO:0000256" key="1">
    <source>
        <dbReference type="ARBA" id="ARBA00012418"/>
    </source>
</evidence>
<evidence type="ECO:0000256" key="2">
    <source>
        <dbReference type="ARBA" id="ARBA00022478"/>
    </source>
</evidence>
<dbReference type="SUPFAM" id="SSF64484">
    <property type="entry name" value="beta and beta-prime subunits of DNA dependent RNA-polymerase"/>
    <property type="match status" value="2"/>
</dbReference>
<dbReference type="InterPro" id="IPR007121">
    <property type="entry name" value="RNA_pol_bsu_CS"/>
</dbReference>
<dbReference type="Pfam" id="PF04560">
    <property type="entry name" value="RNA_pol_Rpb2_7"/>
    <property type="match status" value="1"/>
</dbReference>
<evidence type="ECO:0000256" key="3">
    <source>
        <dbReference type="ARBA" id="ARBA00022679"/>
    </source>
</evidence>
<protein>
    <recommendedName>
        <fullName evidence="1">DNA-directed RNA polymerase</fullName>
        <ecNumber evidence="1">2.7.7.6</ecNumber>
    </recommendedName>
</protein>
<feature type="domain" description="DNA-directed RNA polymerase subunit 2 hybrid-binding" evidence="7">
    <location>
        <begin position="266"/>
        <end position="640"/>
    </location>
</feature>
<dbReference type="EC" id="2.7.7.6" evidence="1"/>
<dbReference type="Gene3D" id="2.40.50.100">
    <property type="match status" value="1"/>
</dbReference>
<feature type="domain" description="RNA polymerase Rpb2" evidence="9">
    <location>
        <begin position="61"/>
        <end position="129"/>
    </location>
</feature>
<dbReference type="InterPro" id="IPR014724">
    <property type="entry name" value="RNA_pol_RPB2_OB-fold"/>
</dbReference>
<dbReference type="Gene3D" id="2.30.150.10">
    <property type="entry name" value="DNA-directed RNA polymerase, beta subunit, external 1 domain"/>
    <property type="match status" value="1"/>
</dbReference>
<feature type="non-terminal residue" evidence="11">
    <location>
        <position position="1"/>
    </location>
</feature>
<dbReference type="InterPro" id="IPR007120">
    <property type="entry name" value="DNA-dir_RNAP_su2_dom"/>
</dbReference>
<accession>A0A3B0UP65</accession>
<proteinExistence type="predicted"/>
<keyword evidence="3 11" id="KW-0808">Transferase</keyword>
<keyword evidence="4 11" id="KW-0548">Nucleotidyltransferase</keyword>
<dbReference type="Pfam" id="PF04565">
    <property type="entry name" value="RNA_pol_Rpb2_3"/>
    <property type="match status" value="1"/>
</dbReference>
<dbReference type="Gene3D" id="3.90.1100.10">
    <property type="match status" value="2"/>
</dbReference>
<comment type="catalytic activity">
    <reaction evidence="6">
        <text>RNA(n) + a ribonucleoside 5'-triphosphate = RNA(n+1) + diphosphate</text>
        <dbReference type="Rhea" id="RHEA:21248"/>
        <dbReference type="Rhea" id="RHEA-COMP:14527"/>
        <dbReference type="Rhea" id="RHEA-COMP:17342"/>
        <dbReference type="ChEBI" id="CHEBI:33019"/>
        <dbReference type="ChEBI" id="CHEBI:61557"/>
        <dbReference type="ChEBI" id="CHEBI:140395"/>
        <dbReference type="EC" id="2.7.7.6"/>
    </reaction>
</comment>
<sequence>VKTVGELLQAKLRVGLRRMERVVRERMSIRDSDTVTPVSLINIRPVVAAVREFFGSSQLSQFMEQANPLAELTHKRTLSALGPGGLRRERAGFEVRDVHHSHYGRICPIETPEGPNIGLIGRLATYGRVNKYGFIETPYRRVLNKIAGNSDELVDHDAFSNIVHPKTGEIIVAAGETITAKDAKAIKKAKIDEVQVKPFITGEVVYMSADEEDHYSIAQASARIDDNGQFTERRVSSRRNQQFRFTSVQRIDYIDVAPRQIVGISAALIPFLDHDDANRALMGSNMQRQAVPLLQPDVPIVSTGMEQQAALNSGQIAVAKEDGEVVNVTGEAIVVIGESGPLTYNLRKYNRSNQSTCIDQRPIVVKGQRVKKDEVLADSSSTQYGELALGQDVLVAFLSWEGGNYEDAILVSERMVRQDKFTSIHIEKHEVEARDTKLGPEEITYDIPNVSEDSLKDLDERGIIRVGADVNEMDILVGKITPKGEKELSPEEKLLRAIFGDKAREVKDSSLRMPHGARGKVVDVHVFDRQHDRDLPAGVETMVRVSVAQRRKISQGDKMAGRHGNKGVISKIVPIEDMPYLDDGTPIDIILSPLGVPGRMNIGQVLETHLGWAAHRLGFRAITPVFDGANEGEIFAELARAWLLERAWEVAADWAWDWLTEIEYDLESLEDENEARRLFVSGWLGEEGYDVERLETDLRYAQWSVAREWLRGHDWDADLLFPQNHETMRKLDWLPHDEAVTECCVREWYSFMLDKYNELLPETVKVDPLKSELADLQTLSSQITTLTHVPMPILGTEKLNNGKTGRPFDQPVTVGILHMLKLAHLVEDKAHARSTGPYSLVTQQPLGGKAQFGGQRFGEMEVWALEAYGAAYTLQEMLTIKSDDVQGRVKTYEAIVKNEPIDEPGVPASFRVLVKELQSLGLAVEAVTEGGDTVRFGKEDEKKNKKWAGTGLMDLARSRR</sequence>
<dbReference type="InterPro" id="IPR037033">
    <property type="entry name" value="DNA-dir_RNAP_su2_hyb_sf"/>
</dbReference>
<dbReference type="EMBL" id="UOEU01000409">
    <property type="protein sequence ID" value="VAW32951.1"/>
    <property type="molecule type" value="Genomic_DNA"/>
</dbReference>
<dbReference type="InterPro" id="IPR015712">
    <property type="entry name" value="DNA-dir_RNA_pol_su2"/>
</dbReference>
<dbReference type="InterPro" id="IPR007645">
    <property type="entry name" value="RNA_pol_Rpb2_3"/>
</dbReference>
<dbReference type="InterPro" id="IPR019462">
    <property type="entry name" value="DNA-dir_RNA_pol_bsu_external_1"/>
</dbReference>
<gene>
    <name evidence="11" type="ORF">MNBD_CHLOROFLEXI01-2709</name>
</gene>
<dbReference type="GO" id="GO:0032549">
    <property type="term" value="F:ribonucleoside binding"/>
    <property type="evidence" value="ECO:0007669"/>
    <property type="project" value="InterPro"/>
</dbReference>
<dbReference type="GO" id="GO:0000428">
    <property type="term" value="C:DNA-directed RNA polymerase complex"/>
    <property type="evidence" value="ECO:0007669"/>
    <property type="project" value="UniProtKB-KW"/>
</dbReference>
<dbReference type="PROSITE" id="PS01166">
    <property type="entry name" value="RNA_POL_BETA"/>
    <property type="match status" value="1"/>
</dbReference>
<dbReference type="Gene3D" id="2.40.270.10">
    <property type="entry name" value="DNA-directed RNA polymerase, subunit 2, domain 6"/>
    <property type="match status" value="2"/>
</dbReference>
<feature type="domain" description="DNA-directed RNA polymerase subunit 2 hybrid-binding" evidence="7">
    <location>
        <begin position="790"/>
        <end position="851"/>
    </location>
</feature>
<dbReference type="CDD" id="cd00653">
    <property type="entry name" value="RNA_pol_B_RPB2"/>
    <property type="match status" value="1"/>
</dbReference>
<evidence type="ECO:0000259" key="10">
    <source>
        <dbReference type="Pfam" id="PF10385"/>
    </source>
</evidence>
<feature type="domain" description="RNA polymerase Rpb2" evidence="8">
    <location>
        <begin position="853"/>
        <end position="928"/>
    </location>
</feature>
<dbReference type="GO" id="GO:0003677">
    <property type="term" value="F:DNA binding"/>
    <property type="evidence" value="ECO:0007669"/>
    <property type="project" value="InterPro"/>
</dbReference>
<dbReference type="FunFam" id="3.90.1800.10:FF:000001">
    <property type="entry name" value="DNA-directed RNA polymerase subunit beta"/>
    <property type="match status" value="1"/>
</dbReference>
<organism evidence="11">
    <name type="scientific">hydrothermal vent metagenome</name>
    <dbReference type="NCBI Taxonomy" id="652676"/>
    <lineage>
        <taxon>unclassified sequences</taxon>
        <taxon>metagenomes</taxon>
        <taxon>ecological metagenomes</taxon>
    </lineage>
</organism>
<dbReference type="InterPro" id="IPR042107">
    <property type="entry name" value="DNA-dir_RNA_pol_bsu_ext_1_sf"/>
</dbReference>
<dbReference type="Pfam" id="PF00562">
    <property type="entry name" value="RNA_pol_Rpb2_6"/>
    <property type="match status" value="2"/>
</dbReference>
<keyword evidence="5" id="KW-0804">Transcription</keyword>
<dbReference type="Gene3D" id="2.40.50.150">
    <property type="match status" value="1"/>
</dbReference>
<feature type="domain" description="DNA-directed RNA polymerase beta subunit external 1" evidence="10">
    <location>
        <begin position="196"/>
        <end position="257"/>
    </location>
</feature>
<reference evidence="11" key="1">
    <citation type="submission" date="2018-06" db="EMBL/GenBank/DDBJ databases">
        <authorList>
            <person name="Zhirakovskaya E."/>
        </authorList>
    </citation>
    <scope>NUCLEOTIDE SEQUENCE</scope>
</reference>
<dbReference type="GO" id="GO:0003899">
    <property type="term" value="F:DNA-directed RNA polymerase activity"/>
    <property type="evidence" value="ECO:0007669"/>
    <property type="project" value="UniProtKB-EC"/>
</dbReference>
<keyword evidence="2 11" id="KW-0240">DNA-directed RNA polymerase</keyword>
<dbReference type="PANTHER" id="PTHR20856">
    <property type="entry name" value="DNA-DIRECTED RNA POLYMERASE I SUBUNIT 2"/>
    <property type="match status" value="1"/>
</dbReference>
<evidence type="ECO:0000256" key="5">
    <source>
        <dbReference type="ARBA" id="ARBA00023163"/>
    </source>
</evidence>
<evidence type="ECO:0000259" key="7">
    <source>
        <dbReference type="Pfam" id="PF00562"/>
    </source>
</evidence>
<dbReference type="AlphaFoldDB" id="A0A3B0UP65"/>